<accession>A0A0K2B6T7</accession>
<dbReference type="SUPFAM" id="SSF53335">
    <property type="entry name" value="S-adenosyl-L-methionine-dependent methyltransferases"/>
    <property type="match status" value="1"/>
</dbReference>
<evidence type="ECO:0000313" key="7">
    <source>
        <dbReference type="EMBL" id="AKZ60792.1"/>
    </source>
</evidence>
<evidence type="ECO:0000256" key="6">
    <source>
        <dbReference type="PROSITE-ProRule" id="PRU01016"/>
    </source>
</evidence>
<name>A0A0K2B6T7_STRA7</name>
<dbReference type="GO" id="GO:0003886">
    <property type="term" value="F:DNA (cytosine-5-)-methyltransferase activity"/>
    <property type="evidence" value="ECO:0007669"/>
    <property type="project" value="UniProtKB-EC"/>
</dbReference>
<protein>
    <recommendedName>
        <fullName evidence="1">DNA (cytosine-5-)-methyltransferase</fullName>
        <ecNumber evidence="1">2.1.1.37</ecNumber>
    </recommendedName>
</protein>
<reference evidence="8" key="1">
    <citation type="journal article" date="2015" name="J. Biotechnol.">
        <title>Complete genome sequence of Streptomyces ambofaciens ATCC 23877, the spiramycin producer.</title>
        <authorList>
            <person name="Thibessard A."/>
            <person name="Haas D."/>
            <person name="Gerbaud C."/>
            <person name="Aigle B."/>
            <person name="Lautru S."/>
            <person name="Pernodet J.L."/>
            <person name="Leblond P."/>
        </authorList>
    </citation>
    <scope>NUCLEOTIDE SEQUENCE [LARGE SCALE GENOMIC DNA]</scope>
    <source>
        <strain evidence="8">ATCC 23877 / 3486 / DSM 40053 / JCM 4204 / NBRC 12836 / NRRL B-2516</strain>
        <plasmid evidence="8">pSAM1</plasmid>
    </source>
</reference>
<dbReference type="PANTHER" id="PTHR10629:SF52">
    <property type="entry name" value="DNA (CYTOSINE-5)-METHYLTRANSFERASE 1"/>
    <property type="match status" value="1"/>
</dbReference>
<proteinExistence type="inferred from homology"/>
<dbReference type="REBASE" id="124807">
    <property type="entry name" value="M1.Sam23877ORF83P"/>
</dbReference>
<keyword evidence="3 6" id="KW-0808">Transferase</keyword>
<feature type="active site" evidence="6">
    <location>
        <position position="68"/>
    </location>
</feature>
<dbReference type="EC" id="2.1.1.37" evidence="1"/>
<dbReference type="Proteomes" id="UP000061018">
    <property type="component" value="Plasmid pSAM1"/>
</dbReference>
<dbReference type="GO" id="GO:0009307">
    <property type="term" value="P:DNA restriction-modification system"/>
    <property type="evidence" value="ECO:0007669"/>
    <property type="project" value="UniProtKB-KW"/>
</dbReference>
<dbReference type="Pfam" id="PF00145">
    <property type="entry name" value="DNA_methylase"/>
    <property type="match status" value="2"/>
</dbReference>
<evidence type="ECO:0000256" key="1">
    <source>
        <dbReference type="ARBA" id="ARBA00011975"/>
    </source>
</evidence>
<dbReference type="GO" id="GO:0044027">
    <property type="term" value="P:negative regulation of gene expression via chromosomal CpG island methylation"/>
    <property type="evidence" value="ECO:0007669"/>
    <property type="project" value="TreeGrafter"/>
</dbReference>
<organism evidence="7 8">
    <name type="scientific">Streptomyces ambofaciens (strain ATCC 23877 / 3486 / DSM 40053 / JCM 4204 / NBRC 12836 / NRRL B-2516)</name>
    <dbReference type="NCBI Taxonomy" id="278992"/>
    <lineage>
        <taxon>Bacteria</taxon>
        <taxon>Bacillati</taxon>
        <taxon>Actinomycetota</taxon>
        <taxon>Actinomycetes</taxon>
        <taxon>Kitasatosporales</taxon>
        <taxon>Streptomycetaceae</taxon>
        <taxon>Streptomyces</taxon>
    </lineage>
</organism>
<dbReference type="RefSeq" id="WP_053143336.1">
    <property type="nucleotide sequence ID" value="NZ_CP012383.1"/>
</dbReference>
<dbReference type="PROSITE" id="PS51679">
    <property type="entry name" value="SAM_MT_C5"/>
    <property type="match status" value="1"/>
</dbReference>
<evidence type="ECO:0000256" key="3">
    <source>
        <dbReference type="ARBA" id="ARBA00022679"/>
    </source>
</evidence>
<dbReference type="InterPro" id="IPR029063">
    <property type="entry name" value="SAM-dependent_MTases_sf"/>
</dbReference>
<keyword evidence="5" id="KW-0680">Restriction system</keyword>
<dbReference type="KEGG" id="samb:SAM23877_p083"/>
<sequence length="350" mass="37167">MMVDLFAGPGGWDVGATRLGLDVIGIERDHAACETRRAAGLATVEGDVRTYGPADFPDATDLIGSPPCQTFSVSGKGRGRAALDTILDLARRLAARQAITEALAGFDDERTGLVLEPLRWALAAVDGGRPYRTLLLEQVPTVLSVWEEFAELLQPEGYSVATGRLSAEEYGVPQTRTRAFLVATLDGTARLPEPTHHRYRKGATNVQEGFGLKPWVSMAEAIGWGMTHRPALTVMVGTAAGGPDPSCVGGSGARATLYGERDAGRWIDCKRLVPAEELPAYRGGRRDTIRLSVRDAAVLQSFPADHPFQGSRTKQLEQVGNAVPCLLAQHVIAAAFGIPAVASDGSTVAA</sequence>
<evidence type="ECO:0000313" key="8">
    <source>
        <dbReference type="Proteomes" id="UP000061018"/>
    </source>
</evidence>
<dbReference type="Gene3D" id="3.90.120.10">
    <property type="entry name" value="DNA Methylase, subunit A, domain 2"/>
    <property type="match status" value="1"/>
</dbReference>
<dbReference type="GO" id="GO:0003677">
    <property type="term" value="F:DNA binding"/>
    <property type="evidence" value="ECO:0007669"/>
    <property type="project" value="TreeGrafter"/>
</dbReference>
<keyword evidence="4 6" id="KW-0949">S-adenosyl-L-methionine</keyword>
<dbReference type="GO" id="GO:0032259">
    <property type="term" value="P:methylation"/>
    <property type="evidence" value="ECO:0007669"/>
    <property type="project" value="UniProtKB-KW"/>
</dbReference>
<evidence type="ECO:0000256" key="4">
    <source>
        <dbReference type="ARBA" id="ARBA00022691"/>
    </source>
</evidence>
<keyword evidence="2 6" id="KW-0489">Methyltransferase</keyword>
<dbReference type="PRINTS" id="PR00105">
    <property type="entry name" value="C5METTRFRASE"/>
</dbReference>
<dbReference type="EMBL" id="CP012383">
    <property type="protein sequence ID" value="AKZ60792.1"/>
    <property type="molecule type" value="Genomic_DNA"/>
</dbReference>
<evidence type="ECO:0000256" key="2">
    <source>
        <dbReference type="ARBA" id="ARBA00022603"/>
    </source>
</evidence>
<gene>
    <name evidence="7" type="ORF">SAM23877_p083</name>
</gene>
<dbReference type="AlphaFoldDB" id="A0A0K2B6T7"/>
<dbReference type="Gene3D" id="3.40.50.150">
    <property type="entry name" value="Vaccinia Virus protein VP39"/>
    <property type="match status" value="1"/>
</dbReference>
<geneLocation type="plasmid" evidence="7 8">
    <name>pSAM1</name>
</geneLocation>
<evidence type="ECO:0000256" key="5">
    <source>
        <dbReference type="ARBA" id="ARBA00022747"/>
    </source>
</evidence>
<keyword evidence="7" id="KW-0614">Plasmid</keyword>
<dbReference type="PANTHER" id="PTHR10629">
    <property type="entry name" value="CYTOSINE-SPECIFIC METHYLTRANSFERASE"/>
    <property type="match status" value="1"/>
</dbReference>
<dbReference type="InterPro" id="IPR050390">
    <property type="entry name" value="C5-Methyltransferase"/>
</dbReference>
<comment type="similarity">
    <text evidence="6">Belongs to the class I-like SAM-binding methyltransferase superfamily. C5-methyltransferase family.</text>
</comment>
<dbReference type="InterPro" id="IPR001525">
    <property type="entry name" value="C5_MeTfrase"/>
</dbReference>